<organism evidence="7 8">
    <name type="scientific">Nanobsidianus stetteri</name>
    <dbReference type="NCBI Taxonomy" id="1294122"/>
    <lineage>
        <taxon>Archaea</taxon>
        <taxon>Nanobdellota</taxon>
        <taxon>Candidatus Nanoarchaeia</taxon>
        <taxon>Nanoarchaeales</taxon>
        <taxon>Nanopusillaceae</taxon>
        <taxon>Candidatus Nanobsidianus</taxon>
    </lineage>
</organism>
<evidence type="ECO:0000259" key="6">
    <source>
        <dbReference type="Pfam" id="PF07669"/>
    </source>
</evidence>
<evidence type="ECO:0000256" key="4">
    <source>
        <dbReference type="ARBA" id="ARBA00022691"/>
    </source>
</evidence>
<dbReference type="EC" id="2.1.1.72" evidence="1"/>
<dbReference type="GO" id="GO:0032259">
    <property type="term" value="P:methylation"/>
    <property type="evidence" value="ECO:0007669"/>
    <property type="project" value="UniProtKB-KW"/>
</dbReference>
<dbReference type="PRINTS" id="PR00507">
    <property type="entry name" value="N12N6MTFRASE"/>
</dbReference>
<dbReference type="SUPFAM" id="SSF53335">
    <property type="entry name" value="S-adenosyl-L-methionine-dependent methyltransferases"/>
    <property type="match status" value="1"/>
</dbReference>
<dbReference type="PANTHER" id="PTHR33841">
    <property type="entry name" value="DNA METHYLTRANSFERASE YEEA-RELATED"/>
    <property type="match status" value="1"/>
</dbReference>
<dbReference type="PROSITE" id="PS00092">
    <property type="entry name" value="N6_MTASE"/>
    <property type="match status" value="1"/>
</dbReference>
<sequence>MPSTNNSLNQLDIDDLLICIRNGVLQARTEEDLRIRVSNCIEEKILKPLKDLGEIDISEGKYEYTLASGKRVDALYGHVIIEYKAPGKLSRDSDIQKVKEQVIKYIITEAGDKSNYDKFLGIIISDKIAFVRYNKREDKWILRGPYEIRRESIIKLIEALRGLRRKILSSEELTKDFGMNSQTSKRIIRILYKKLLNTKSEKTKILFEDWMRLFKQATGYDPDKFKELKELAEDYGFEKSNINYDILIFAIHTYYALIMKLIAAEIAYLYGSGKFYKSYIVELDNAYTSKGIEGLKSILKELESGGIFKKLLGIENFLEGDYFSWYVEEIDQELGDAIAEIARRLSDYEIATPQLEPEFARDLLKDLYQNLVPRDIRHSLGEYYTPDWLAELILNKVGLRYKNLENMGKEDPLKPLEIRVLDPACGSGTFLILYISRLIRYANKHYLTDTLAKYILENVVGYDLNPLAVLTARTNYLLAIADLLKQSSLGSIEIPIYLADSIMIETKAEITERYYILRTAVGEFKIPANIAQDINLLRKILDEMKMCLENGYTPKEFEFRISPYNLNSGEKKSLIDLYRKLLDLRLQGKDDVWIAIIRNAFAPILNGKFDYVIGNPPWINWESLPEQYRESSKELWKKYGLLVIKGKTGLGKVKKDLSMLFLARCFDLYLKVGGKLGFVITFTVFKTQAGAGFRNFLATKTKIHAIHDLVTLAPFEGATNRTGIIIVEKVCELDNMNDNECTIIKEIRKENMNGIKHVVWNGKKIDPDTSLKDVRKITKRYKIVMVPLIPNDPSSPWMQVKANIINAIRKVISGNQYYEAHEGVLTAFNQVYFIKVVDKTPNGMLSIENSPESGQKKKVNETIKDINIEPDLVYPLIRGRDVKKWYVDFKDRFIIVPHDPKTAKPILEKDMKIKWPLTYNYLLNYKNELEKRSIHKLWGKGNPFYSIYDIGTYTFAPYKVLWGAISGAITGKALSFACAVAEPVNEKPMIPDHSVILIPNKTADEAYYIAGILNSIIIRSIISSYTYELGQYTHIIDIFNIPKFDPNNNLHKKIAELSKKAHELAKCIYSNNKPDYCKNINAKEELKKVEDEIDLAVAELYGITKEELEGFKELMNILSGK</sequence>
<dbReference type="InterPro" id="IPR002052">
    <property type="entry name" value="DNA_methylase_N6_adenine_CS"/>
</dbReference>
<dbReference type="GO" id="GO:0009007">
    <property type="term" value="F:site-specific DNA-methyltransferase (adenine-specific) activity"/>
    <property type="evidence" value="ECO:0007669"/>
    <property type="project" value="UniProtKB-EC"/>
</dbReference>
<evidence type="ECO:0000256" key="2">
    <source>
        <dbReference type="ARBA" id="ARBA00022603"/>
    </source>
</evidence>
<keyword evidence="3" id="KW-0808">Transferase</keyword>
<keyword evidence="2 7" id="KW-0489">Methyltransferase</keyword>
<evidence type="ECO:0000256" key="1">
    <source>
        <dbReference type="ARBA" id="ARBA00011900"/>
    </source>
</evidence>
<dbReference type="GO" id="GO:0003676">
    <property type="term" value="F:nucleic acid binding"/>
    <property type="evidence" value="ECO:0007669"/>
    <property type="project" value="InterPro"/>
</dbReference>
<feature type="domain" description="Type II methyltransferase M.TaqI-like" evidence="6">
    <location>
        <begin position="457"/>
        <end position="709"/>
    </location>
</feature>
<comment type="caution">
    <text evidence="7">The sequence shown here is derived from an EMBL/GenBank/DDBJ whole genome shotgun (WGS) entry which is preliminary data.</text>
</comment>
<dbReference type="InterPro" id="IPR029063">
    <property type="entry name" value="SAM-dependent_MTases_sf"/>
</dbReference>
<accession>R1FUN4</accession>
<reference evidence="7 8" key="1">
    <citation type="submission" date="2013-02" db="EMBL/GenBank/DDBJ databases">
        <title>Insights into archaeal evolution and symbiosis from the genomes of a Nanoarchaeon and its crenarchaeal host from Yellowstone National Park.</title>
        <authorList>
            <person name="Podar M."/>
            <person name="Makarova K.S."/>
            <person name="Graham D.E."/>
            <person name="Wolf Y.I."/>
            <person name="Koonin E.V."/>
            <person name="Reysenbach A.-L."/>
        </authorList>
    </citation>
    <scope>NUCLEOTIDE SEQUENCE [LARGE SCALE GENOMIC DNA]</scope>
</reference>
<proteinExistence type="predicted"/>
<name>R1FUN4_NANST</name>
<dbReference type="Gene3D" id="3.40.50.150">
    <property type="entry name" value="Vaccinia Virus protein VP39"/>
    <property type="match status" value="1"/>
</dbReference>
<protein>
    <recommendedName>
        <fullName evidence="1">site-specific DNA-methyltransferase (adenine-specific)</fullName>
        <ecNumber evidence="1">2.1.1.72</ecNumber>
    </recommendedName>
</protein>
<dbReference type="Proteomes" id="UP000053279">
    <property type="component" value="Unassembled WGS sequence"/>
</dbReference>
<comment type="catalytic activity">
    <reaction evidence="5">
        <text>a 2'-deoxyadenosine in DNA + S-adenosyl-L-methionine = an N(6)-methyl-2'-deoxyadenosine in DNA + S-adenosyl-L-homocysteine + H(+)</text>
        <dbReference type="Rhea" id="RHEA:15197"/>
        <dbReference type="Rhea" id="RHEA-COMP:12418"/>
        <dbReference type="Rhea" id="RHEA-COMP:12419"/>
        <dbReference type="ChEBI" id="CHEBI:15378"/>
        <dbReference type="ChEBI" id="CHEBI:57856"/>
        <dbReference type="ChEBI" id="CHEBI:59789"/>
        <dbReference type="ChEBI" id="CHEBI:90615"/>
        <dbReference type="ChEBI" id="CHEBI:90616"/>
        <dbReference type="EC" id="2.1.1.72"/>
    </reaction>
</comment>
<keyword evidence="8" id="KW-1185">Reference proteome</keyword>
<dbReference type="EMBL" id="APJZ01000001">
    <property type="protein sequence ID" value="EOD42810.1"/>
    <property type="molecule type" value="Genomic_DNA"/>
</dbReference>
<evidence type="ECO:0000313" key="8">
    <source>
        <dbReference type="Proteomes" id="UP000053279"/>
    </source>
</evidence>
<dbReference type="PATRIC" id="fig|1294122.7.peg.145"/>
<dbReference type="InterPro" id="IPR011639">
    <property type="entry name" value="MethylTrfase_TaqI-like_dom"/>
</dbReference>
<dbReference type="PANTHER" id="PTHR33841:SF4">
    <property type="entry name" value="RESTRICTION MODIFICATION SYSTEM DNA SPECIFICITY DOMAIN"/>
    <property type="match status" value="1"/>
</dbReference>
<dbReference type="GO" id="GO:0006304">
    <property type="term" value="P:DNA modification"/>
    <property type="evidence" value="ECO:0007669"/>
    <property type="project" value="InterPro"/>
</dbReference>
<dbReference type="AlphaFoldDB" id="R1FUN4"/>
<keyword evidence="4" id="KW-0949">S-adenosyl-L-methionine</keyword>
<gene>
    <name evidence="7" type="ORF">Nst1_149</name>
</gene>
<evidence type="ECO:0000256" key="5">
    <source>
        <dbReference type="ARBA" id="ARBA00047942"/>
    </source>
</evidence>
<dbReference type="Pfam" id="PF07669">
    <property type="entry name" value="Eco57I"/>
    <property type="match status" value="1"/>
</dbReference>
<evidence type="ECO:0000256" key="3">
    <source>
        <dbReference type="ARBA" id="ARBA00022679"/>
    </source>
</evidence>
<evidence type="ECO:0000313" key="7">
    <source>
        <dbReference type="EMBL" id="EOD42810.1"/>
    </source>
</evidence>
<dbReference type="InterPro" id="IPR050953">
    <property type="entry name" value="N4_N6_ade-DNA_methylase"/>
</dbReference>